<feature type="region of interest" description="Disordered" evidence="1">
    <location>
        <begin position="32"/>
        <end position="95"/>
    </location>
</feature>
<dbReference type="Proteomes" id="UP000588112">
    <property type="component" value="Unassembled WGS sequence"/>
</dbReference>
<evidence type="ECO:0000313" key="5">
    <source>
        <dbReference type="Proteomes" id="UP000588112"/>
    </source>
</evidence>
<feature type="signal peptide" evidence="2">
    <location>
        <begin position="1"/>
        <end position="23"/>
    </location>
</feature>
<dbReference type="Pfam" id="PF24837">
    <property type="entry name" value="AMIN-like"/>
    <property type="match status" value="1"/>
</dbReference>
<dbReference type="EMBL" id="JACHBR010000001">
    <property type="protein sequence ID" value="MBB5624773.1"/>
    <property type="molecule type" value="Genomic_DNA"/>
</dbReference>
<dbReference type="InterPro" id="IPR056303">
    <property type="entry name" value="AMIN-like"/>
</dbReference>
<comment type="caution">
    <text evidence="4">The sequence shown here is derived from an EMBL/GenBank/DDBJ whole genome shotgun (WGS) entry which is preliminary data.</text>
</comment>
<evidence type="ECO:0000313" key="4">
    <source>
        <dbReference type="EMBL" id="MBB5624773.1"/>
    </source>
</evidence>
<evidence type="ECO:0000259" key="3">
    <source>
        <dbReference type="Pfam" id="PF24837"/>
    </source>
</evidence>
<gene>
    <name evidence="4" type="ORF">BJ981_000472</name>
</gene>
<feature type="domain" description="AMIN-like" evidence="3">
    <location>
        <begin position="96"/>
        <end position="218"/>
    </location>
</feature>
<protein>
    <recommendedName>
        <fullName evidence="3">AMIN-like domain-containing protein</fullName>
    </recommendedName>
</protein>
<name>A0A7W9DMY3_9ACTN</name>
<organism evidence="4 5">
    <name type="scientific">Sphaerisporangium krabiense</name>
    <dbReference type="NCBI Taxonomy" id="763782"/>
    <lineage>
        <taxon>Bacteria</taxon>
        <taxon>Bacillati</taxon>
        <taxon>Actinomycetota</taxon>
        <taxon>Actinomycetes</taxon>
        <taxon>Streptosporangiales</taxon>
        <taxon>Streptosporangiaceae</taxon>
        <taxon>Sphaerisporangium</taxon>
    </lineage>
</organism>
<evidence type="ECO:0000256" key="1">
    <source>
        <dbReference type="SAM" id="MobiDB-lite"/>
    </source>
</evidence>
<accession>A0A7W9DMY3</accession>
<sequence>MRRTAAAIAIAPLALLAACGNNAGPPPGATVTATVSVTPSTSGSGAPVTPAATPAATPSEAPVTPSRSHTAATPDQPPPTRGEPVQVKRSPASPPLVTGVRFAGHEGYDRAVIDLRGAPTGYRVRWVAQLLQDGSGDPVPVKGGAYLQVSLSPAGAHTEDGKPTWERILRAGLPNLQSVVRTGDFEGAVTIGLVLRHRAAFRVDEQAAPYRLVIDVAH</sequence>
<dbReference type="AlphaFoldDB" id="A0A7W9DMY3"/>
<evidence type="ECO:0000256" key="2">
    <source>
        <dbReference type="SAM" id="SignalP"/>
    </source>
</evidence>
<feature type="compositionally biased region" description="Low complexity" evidence="1">
    <location>
        <begin position="32"/>
        <end position="66"/>
    </location>
</feature>
<feature type="chain" id="PRO_5031256061" description="AMIN-like domain-containing protein" evidence="2">
    <location>
        <begin position="24"/>
        <end position="218"/>
    </location>
</feature>
<proteinExistence type="predicted"/>
<keyword evidence="5" id="KW-1185">Reference proteome</keyword>
<dbReference type="RefSeq" id="WP_184608091.1">
    <property type="nucleotide sequence ID" value="NZ_BOOS01000010.1"/>
</dbReference>
<keyword evidence="2" id="KW-0732">Signal</keyword>
<dbReference type="PROSITE" id="PS51257">
    <property type="entry name" value="PROKAR_LIPOPROTEIN"/>
    <property type="match status" value="1"/>
</dbReference>
<reference evidence="4 5" key="1">
    <citation type="submission" date="2020-08" db="EMBL/GenBank/DDBJ databases">
        <title>Sequencing the genomes of 1000 actinobacteria strains.</title>
        <authorList>
            <person name="Klenk H.-P."/>
        </authorList>
    </citation>
    <scope>NUCLEOTIDE SEQUENCE [LARGE SCALE GENOMIC DNA]</scope>
    <source>
        <strain evidence="4 5">DSM 45790</strain>
    </source>
</reference>